<keyword evidence="8" id="KW-1185">Reference proteome</keyword>
<dbReference type="Pfam" id="PF03935">
    <property type="entry name" value="SKN1_KRE6_Sbg1"/>
    <property type="match status" value="1"/>
</dbReference>
<evidence type="ECO:0000256" key="2">
    <source>
        <dbReference type="ARBA" id="ARBA00023136"/>
    </source>
</evidence>
<keyword evidence="7" id="KW-0378">Hydrolase</keyword>
<keyword evidence="3" id="KW-0325">Glycoprotein</keyword>
<feature type="region of interest" description="Disordered" evidence="5">
    <location>
        <begin position="1"/>
        <end position="45"/>
    </location>
</feature>
<dbReference type="EMBL" id="AFRT01000872">
    <property type="protein sequence ID" value="ELU42266.1"/>
    <property type="molecule type" value="Genomic_DNA"/>
</dbReference>
<dbReference type="OrthoDB" id="412647at2759"/>
<feature type="region of interest" description="Disordered" evidence="5">
    <location>
        <begin position="123"/>
        <end position="180"/>
    </location>
</feature>
<dbReference type="PANTHER" id="PTHR31361:SF1">
    <property type="entry name" value="BETA-GLUCAN SYNTHESIS-ASSOCIATED PROTEIN KRE6-RELATED"/>
    <property type="match status" value="1"/>
</dbReference>
<keyword evidence="6" id="KW-0812">Transmembrane</keyword>
<keyword evidence="4" id="KW-0961">Cell wall biogenesis/degradation</keyword>
<evidence type="ECO:0000313" key="7">
    <source>
        <dbReference type="EMBL" id="ELU42266.1"/>
    </source>
</evidence>
<sequence length="346" mass="38338">MEERRFSIASSHYSQSQETYDSHTHGDSSRLVPAPSRPPLVPRRSSLRISMARLSTIPASPLQMDRWTSPTTANIPSPSSSSGLMSQVPNALPVSHESTRASLLSQRQSRGWSGRFRPLSSVGDLLPTPGRQISRSQVRGPPQPAFVLPFETDSSLRSKSSIEPDDDLHNPDPERDRKHDARDRIAIRGLINLGCLAILIIGYPIIAFFTQQSASTLGAYNLGGVNASGQVPELPSHRGLIDVDTPKSAYTRTSLLNGEKYELVFSDEFNVEGRSFYPGDDPYWEAVDLHYWCVLFDVSVGFSNYSKIHRSTNNLEWYDPSQVTTAGGSLRIELSAKHEHNLNYTG</sequence>
<organism evidence="7 8">
    <name type="scientific">Thanatephorus cucumeris (strain AG1-IA)</name>
    <name type="common">Rice sheath blight fungus</name>
    <name type="synonym">Rhizoctonia solani</name>
    <dbReference type="NCBI Taxonomy" id="983506"/>
    <lineage>
        <taxon>Eukaryota</taxon>
        <taxon>Fungi</taxon>
        <taxon>Dikarya</taxon>
        <taxon>Basidiomycota</taxon>
        <taxon>Agaricomycotina</taxon>
        <taxon>Agaricomycetes</taxon>
        <taxon>Cantharellales</taxon>
        <taxon>Ceratobasidiaceae</taxon>
        <taxon>Rhizoctonia</taxon>
        <taxon>Rhizoctonia solani AG-1</taxon>
    </lineage>
</organism>
<feature type="transmembrane region" description="Helical" evidence="6">
    <location>
        <begin position="185"/>
        <end position="206"/>
    </location>
</feature>
<dbReference type="GO" id="GO:0031505">
    <property type="term" value="P:fungal-type cell wall organization"/>
    <property type="evidence" value="ECO:0007669"/>
    <property type="project" value="TreeGrafter"/>
</dbReference>
<evidence type="ECO:0000313" key="8">
    <source>
        <dbReference type="Proteomes" id="UP000011668"/>
    </source>
</evidence>
<dbReference type="Gene3D" id="2.60.120.200">
    <property type="match status" value="1"/>
</dbReference>
<dbReference type="Proteomes" id="UP000011668">
    <property type="component" value="Unassembled WGS sequence"/>
</dbReference>
<keyword evidence="2 6" id="KW-0472">Membrane</keyword>
<keyword evidence="6" id="KW-1133">Transmembrane helix</keyword>
<dbReference type="GO" id="GO:0006078">
    <property type="term" value="P:(1-&gt;6)-beta-D-glucan biosynthetic process"/>
    <property type="evidence" value="ECO:0007669"/>
    <property type="project" value="TreeGrafter"/>
</dbReference>
<dbReference type="AlphaFoldDB" id="L8WW28"/>
<dbReference type="GO" id="GO:0015926">
    <property type="term" value="F:glucosidase activity"/>
    <property type="evidence" value="ECO:0007669"/>
    <property type="project" value="TreeGrafter"/>
</dbReference>
<dbReference type="STRING" id="983506.L8WW28"/>
<evidence type="ECO:0000256" key="3">
    <source>
        <dbReference type="ARBA" id="ARBA00023180"/>
    </source>
</evidence>
<evidence type="ECO:0000256" key="5">
    <source>
        <dbReference type="SAM" id="MobiDB-lite"/>
    </source>
</evidence>
<protein>
    <submittedName>
        <fullName evidence="7">Glycoside hydrolase family 16 protein</fullName>
    </submittedName>
</protein>
<feature type="region of interest" description="Disordered" evidence="5">
    <location>
        <begin position="60"/>
        <end position="98"/>
    </location>
</feature>
<dbReference type="InterPro" id="IPR005629">
    <property type="entry name" value="Skn1/Kre6/Sbg1"/>
</dbReference>
<evidence type="ECO:0000256" key="4">
    <source>
        <dbReference type="ARBA" id="ARBA00023316"/>
    </source>
</evidence>
<name>L8WW28_THACA</name>
<proteinExistence type="predicted"/>
<feature type="compositionally biased region" description="Polar residues" evidence="5">
    <location>
        <begin position="8"/>
        <end position="19"/>
    </location>
</feature>
<evidence type="ECO:0000256" key="1">
    <source>
        <dbReference type="ARBA" id="ARBA00004370"/>
    </source>
</evidence>
<feature type="compositionally biased region" description="Basic and acidic residues" evidence="5">
    <location>
        <begin position="154"/>
        <end position="180"/>
    </location>
</feature>
<dbReference type="GO" id="GO:0005886">
    <property type="term" value="C:plasma membrane"/>
    <property type="evidence" value="ECO:0007669"/>
    <property type="project" value="TreeGrafter"/>
</dbReference>
<accession>L8WW28</accession>
<feature type="compositionally biased region" description="Low complexity" evidence="5">
    <location>
        <begin position="68"/>
        <end position="82"/>
    </location>
</feature>
<dbReference type="GO" id="GO:0005789">
    <property type="term" value="C:endoplasmic reticulum membrane"/>
    <property type="evidence" value="ECO:0007669"/>
    <property type="project" value="TreeGrafter"/>
</dbReference>
<dbReference type="HOGENOM" id="CLU_802108_0_0_1"/>
<gene>
    <name evidence="7" type="ORF">AG1IA_03699</name>
</gene>
<evidence type="ECO:0000256" key="6">
    <source>
        <dbReference type="SAM" id="Phobius"/>
    </source>
</evidence>
<reference evidence="7 8" key="1">
    <citation type="journal article" date="2013" name="Nat. Commun.">
        <title>The evolution and pathogenic mechanisms of the rice sheath blight pathogen.</title>
        <authorList>
            <person name="Zheng A."/>
            <person name="Lin R."/>
            <person name="Xu L."/>
            <person name="Qin P."/>
            <person name="Tang C."/>
            <person name="Ai P."/>
            <person name="Zhang D."/>
            <person name="Liu Y."/>
            <person name="Sun Z."/>
            <person name="Feng H."/>
            <person name="Wang Y."/>
            <person name="Chen Y."/>
            <person name="Liang X."/>
            <person name="Fu R."/>
            <person name="Li Q."/>
            <person name="Zhang J."/>
            <person name="Yu X."/>
            <person name="Xie Z."/>
            <person name="Ding L."/>
            <person name="Guan P."/>
            <person name="Tang J."/>
            <person name="Liang Y."/>
            <person name="Wang S."/>
            <person name="Deng Q."/>
            <person name="Li S."/>
            <person name="Zhu J."/>
            <person name="Wang L."/>
            <person name="Liu H."/>
            <person name="Li P."/>
        </authorList>
    </citation>
    <scope>NUCLEOTIDE SEQUENCE [LARGE SCALE GENOMIC DNA]</scope>
    <source>
        <strain evidence="8">AG-1 IA</strain>
    </source>
</reference>
<comment type="subcellular location">
    <subcellularLocation>
        <location evidence="1">Membrane</location>
    </subcellularLocation>
</comment>
<dbReference type="PANTHER" id="PTHR31361">
    <property type="entry name" value="BETA-GLUCAN SYNTHESIS-ASSOCIATED PROTEIN KRE6-RELATED"/>
    <property type="match status" value="1"/>
</dbReference>
<comment type="caution">
    <text evidence="7">The sequence shown here is derived from an EMBL/GenBank/DDBJ whole genome shotgun (WGS) entry which is preliminary data.</text>
</comment>